<dbReference type="InterPro" id="IPR025433">
    <property type="entry name" value="DUF4168"/>
</dbReference>
<dbReference type="RefSeq" id="WP_119517024.1">
    <property type="nucleotide sequence ID" value="NZ_NQYH01000022.1"/>
</dbReference>
<dbReference type="AlphaFoldDB" id="A0A3A1YLM1"/>
<dbReference type="EMBL" id="NQYH01000022">
    <property type="protein sequence ID" value="RIY39052.1"/>
    <property type="molecule type" value="Genomic_DNA"/>
</dbReference>
<reference evidence="3 4" key="1">
    <citation type="submission" date="2017-08" db="EMBL/GenBank/DDBJ databases">
        <title>Pusillimonas indicus sp. nov., a member of the family Alcaligenaceae isolated from surface seawater.</title>
        <authorList>
            <person name="Li J."/>
        </authorList>
    </citation>
    <scope>NUCLEOTIDE SEQUENCE [LARGE SCALE GENOMIC DNA]</scope>
    <source>
        <strain evidence="3 4">L52-1-41</strain>
    </source>
</reference>
<evidence type="ECO:0000259" key="2">
    <source>
        <dbReference type="Pfam" id="PF13767"/>
    </source>
</evidence>
<feature type="signal peptide" evidence="1">
    <location>
        <begin position="1"/>
        <end position="27"/>
    </location>
</feature>
<feature type="domain" description="DUF4168" evidence="2">
    <location>
        <begin position="50"/>
        <end position="126"/>
    </location>
</feature>
<proteinExistence type="predicted"/>
<name>A0A3A1YLM1_9BURK</name>
<evidence type="ECO:0000256" key="1">
    <source>
        <dbReference type="SAM" id="SignalP"/>
    </source>
</evidence>
<comment type="caution">
    <text evidence="3">The sequence shown here is derived from an EMBL/GenBank/DDBJ whole genome shotgun (WGS) entry which is preliminary data.</text>
</comment>
<evidence type="ECO:0000313" key="4">
    <source>
        <dbReference type="Proteomes" id="UP000266206"/>
    </source>
</evidence>
<keyword evidence="1" id="KW-0732">Signal</keyword>
<protein>
    <recommendedName>
        <fullName evidence="2">DUF4168 domain-containing protein</fullName>
    </recommendedName>
</protein>
<gene>
    <name evidence="3" type="ORF">CJP73_15470</name>
</gene>
<sequence>MPSMFKRTVSAAVLAMGLVSAPFMVGAQQSGAPQGSVTTQPQAVDSSQFSDSDLQKFVAASQKVAVISQDYAPKLQQAEDPTEQQKVLEEADQKMISAVEKEGISVDQFLMINQAAQQDPALAQRIQGMAQ</sequence>
<dbReference type="OrthoDB" id="6900175at2"/>
<dbReference type="Pfam" id="PF13767">
    <property type="entry name" value="DUF4168"/>
    <property type="match status" value="1"/>
</dbReference>
<organism evidence="3 4">
    <name type="scientific">Neopusillimonas maritima</name>
    <dbReference type="NCBI Taxonomy" id="2026239"/>
    <lineage>
        <taxon>Bacteria</taxon>
        <taxon>Pseudomonadati</taxon>
        <taxon>Pseudomonadota</taxon>
        <taxon>Betaproteobacteria</taxon>
        <taxon>Burkholderiales</taxon>
        <taxon>Alcaligenaceae</taxon>
        <taxon>Neopusillimonas</taxon>
    </lineage>
</organism>
<feature type="chain" id="PRO_5017228664" description="DUF4168 domain-containing protein" evidence="1">
    <location>
        <begin position="28"/>
        <end position="131"/>
    </location>
</feature>
<evidence type="ECO:0000313" key="3">
    <source>
        <dbReference type="EMBL" id="RIY39052.1"/>
    </source>
</evidence>
<dbReference type="Proteomes" id="UP000266206">
    <property type="component" value="Unassembled WGS sequence"/>
</dbReference>
<accession>A0A3A1YLM1</accession>